<reference evidence="1 2" key="1">
    <citation type="submission" date="2024-04" db="EMBL/GenBank/DDBJ databases">
        <authorList>
            <consortium name="Genoscope - CEA"/>
            <person name="William W."/>
        </authorList>
    </citation>
    <scope>NUCLEOTIDE SEQUENCE [LARGE SCALE GENOMIC DNA]</scope>
</reference>
<dbReference type="Proteomes" id="UP001497497">
    <property type="component" value="Unassembled WGS sequence"/>
</dbReference>
<keyword evidence="2" id="KW-1185">Reference proteome</keyword>
<dbReference type="AlphaFoldDB" id="A0AAV2HVG7"/>
<accession>A0AAV2HVG7</accession>
<organism evidence="1 2">
    <name type="scientific">Lymnaea stagnalis</name>
    <name type="common">Great pond snail</name>
    <name type="synonym">Helix stagnalis</name>
    <dbReference type="NCBI Taxonomy" id="6523"/>
    <lineage>
        <taxon>Eukaryota</taxon>
        <taxon>Metazoa</taxon>
        <taxon>Spiralia</taxon>
        <taxon>Lophotrochozoa</taxon>
        <taxon>Mollusca</taxon>
        <taxon>Gastropoda</taxon>
        <taxon>Heterobranchia</taxon>
        <taxon>Euthyneura</taxon>
        <taxon>Panpulmonata</taxon>
        <taxon>Hygrophila</taxon>
        <taxon>Lymnaeoidea</taxon>
        <taxon>Lymnaeidae</taxon>
        <taxon>Lymnaea</taxon>
    </lineage>
</organism>
<proteinExistence type="predicted"/>
<evidence type="ECO:0000313" key="1">
    <source>
        <dbReference type="EMBL" id="CAL1538207.1"/>
    </source>
</evidence>
<feature type="non-terminal residue" evidence="1">
    <location>
        <position position="1"/>
    </location>
</feature>
<name>A0AAV2HVG7_LYMST</name>
<dbReference type="EMBL" id="CAXITT010000289">
    <property type="protein sequence ID" value="CAL1538207.1"/>
    <property type="molecule type" value="Genomic_DNA"/>
</dbReference>
<sequence>VVVLHTALNPRTHLSVSRDVCNVSRALFEDSWSHDFNDPQIHEKRFDPDSEVRRRNVSHAYLKRWVGLPGLSGTDCKALLKHPVLGRRVQDKVQRIWPGQFIKDTGDCRAFREGYGYSRYPPASLEERRFPIAFILLFHQDLDQV</sequence>
<protein>
    <submittedName>
        <fullName evidence="1">Uncharacterized protein</fullName>
    </submittedName>
</protein>
<feature type="non-terminal residue" evidence="1">
    <location>
        <position position="145"/>
    </location>
</feature>
<evidence type="ECO:0000313" key="2">
    <source>
        <dbReference type="Proteomes" id="UP001497497"/>
    </source>
</evidence>
<comment type="caution">
    <text evidence="1">The sequence shown here is derived from an EMBL/GenBank/DDBJ whole genome shotgun (WGS) entry which is preliminary data.</text>
</comment>
<gene>
    <name evidence="1" type="ORF">GSLYS_00012028001</name>
</gene>